<keyword evidence="1" id="KW-0472">Membrane</keyword>
<feature type="transmembrane region" description="Helical" evidence="1">
    <location>
        <begin position="33"/>
        <end position="53"/>
    </location>
</feature>
<keyword evidence="3" id="KW-1185">Reference proteome</keyword>
<sequence length="60" mass="6504">MQKILAVVTALITVITATLGLVSYVGVESAEKYHLAAGIISVVLVLLITHMVYHGNFHRK</sequence>
<dbReference type="RefSeq" id="WP_092482281.1">
    <property type="nucleotide sequence ID" value="NZ_FOYM01000005.1"/>
</dbReference>
<keyword evidence="1" id="KW-0812">Transmembrane</keyword>
<accession>A0A1I6D4N2</accession>
<evidence type="ECO:0000256" key="1">
    <source>
        <dbReference type="SAM" id="Phobius"/>
    </source>
</evidence>
<protein>
    <submittedName>
        <fullName evidence="2">Uncharacterized protein</fullName>
    </submittedName>
</protein>
<organism evidence="2 3">
    <name type="scientific">Desulfoscipio geothermicus DSM 3669</name>
    <dbReference type="NCBI Taxonomy" id="1121426"/>
    <lineage>
        <taxon>Bacteria</taxon>
        <taxon>Bacillati</taxon>
        <taxon>Bacillota</taxon>
        <taxon>Clostridia</taxon>
        <taxon>Eubacteriales</taxon>
        <taxon>Desulfallaceae</taxon>
        <taxon>Desulfoscipio</taxon>
    </lineage>
</organism>
<proteinExistence type="predicted"/>
<dbReference type="Proteomes" id="UP000199584">
    <property type="component" value="Unassembled WGS sequence"/>
</dbReference>
<dbReference type="AlphaFoldDB" id="A0A1I6D4N2"/>
<evidence type="ECO:0000313" key="2">
    <source>
        <dbReference type="EMBL" id="SFR00446.1"/>
    </source>
</evidence>
<dbReference type="EMBL" id="FOYM01000005">
    <property type="protein sequence ID" value="SFR00446.1"/>
    <property type="molecule type" value="Genomic_DNA"/>
</dbReference>
<keyword evidence="1" id="KW-1133">Transmembrane helix</keyword>
<reference evidence="3" key="1">
    <citation type="submission" date="2016-10" db="EMBL/GenBank/DDBJ databases">
        <authorList>
            <person name="Varghese N."/>
            <person name="Submissions S."/>
        </authorList>
    </citation>
    <scope>NUCLEOTIDE SEQUENCE [LARGE SCALE GENOMIC DNA]</scope>
    <source>
        <strain evidence="3">DSM 3669</strain>
    </source>
</reference>
<dbReference type="OrthoDB" id="1809904at2"/>
<name>A0A1I6D4N2_9FIRM</name>
<feature type="transmembrane region" description="Helical" evidence="1">
    <location>
        <begin position="7"/>
        <end position="27"/>
    </location>
</feature>
<gene>
    <name evidence="2" type="ORF">SAMN05660706_105107</name>
</gene>
<evidence type="ECO:0000313" key="3">
    <source>
        <dbReference type="Proteomes" id="UP000199584"/>
    </source>
</evidence>